<reference evidence="6 7" key="1">
    <citation type="journal article" date="2019" name="Int. J. Syst. Evol. Microbiol.">
        <title>The Global Catalogue of Microorganisms (GCM) 10K type strain sequencing project: providing services to taxonomists for standard genome sequencing and annotation.</title>
        <authorList>
            <consortium name="The Broad Institute Genomics Platform"/>
            <consortium name="The Broad Institute Genome Sequencing Center for Infectious Disease"/>
            <person name="Wu L."/>
            <person name="Ma J."/>
        </authorList>
    </citation>
    <scope>NUCLEOTIDE SEQUENCE [LARGE SCALE GENOMIC DNA]</scope>
    <source>
        <strain evidence="6 7">JCM 14304</strain>
    </source>
</reference>
<dbReference type="PROSITE" id="PS00356">
    <property type="entry name" value="HTH_LACI_1"/>
    <property type="match status" value="1"/>
</dbReference>
<feature type="region of interest" description="Disordered" evidence="4">
    <location>
        <begin position="374"/>
        <end position="395"/>
    </location>
</feature>
<dbReference type="Pfam" id="PF13377">
    <property type="entry name" value="Peripla_BP_3"/>
    <property type="match status" value="1"/>
</dbReference>
<dbReference type="Proteomes" id="UP001500190">
    <property type="component" value="Unassembled WGS sequence"/>
</dbReference>
<dbReference type="Gene3D" id="1.10.260.40">
    <property type="entry name" value="lambda repressor-like DNA-binding domains"/>
    <property type="match status" value="1"/>
</dbReference>
<feature type="domain" description="HTH lacI-type" evidence="5">
    <location>
        <begin position="54"/>
        <end position="108"/>
    </location>
</feature>
<evidence type="ECO:0000256" key="1">
    <source>
        <dbReference type="ARBA" id="ARBA00023015"/>
    </source>
</evidence>
<organism evidence="6 7">
    <name type="scientific">Kribbella karoonensis</name>
    <dbReference type="NCBI Taxonomy" id="324851"/>
    <lineage>
        <taxon>Bacteria</taxon>
        <taxon>Bacillati</taxon>
        <taxon>Actinomycetota</taxon>
        <taxon>Actinomycetes</taxon>
        <taxon>Propionibacteriales</taxon>
        <taxon>Kribbellaceae</taxon>
        <taxon>Kribbella</taxon>
    </lineage>
</organism>
<name>A0ABN2D0B3_9ACTN</name>
<dbReference type="SUPFAM" id="SSF53822">
    <property type="entry name" value="Periplasmic binding protein-like I"/>
    <property type="match status" value="1"/>
</dbReference>
<evidence type="ECO:0000313" key="7">
    <source>
        <dbReference type="Proteomes" id="UP001500190"/>
    </source>
</evidence>
<protein>
    <submittedName>
        <fullName evidence="6">LacI family DNA-binding transcriptional regulator</fullName>
    </submittedName>
</protein>
<dbReference type="PANTHER" id="PTHR30146:SF155">
    <property type="entry name" value="ALANINE RACEMASE"/>
    <property type="match status" value="1"/>
</dbReference>
<dbReference type="InterPro" id="IPR046335">
    <property type="entry name" value="LacI/GalR-like_sensor"/>
</dbReference>
<dbReference type="PROSITE" id="PS50932">
    <property type="entry name" value="HTH_LACI_2"/>
    <property type="match status" value="1"/>
</dbReference>
<sequence length="395" mass="42423">MMWVNRLRRARRRAQPDRNIVIKPVYIDYPCEVSTAEPSPTSTAGVESSPSKRATIGDVAARAGVSKSTVSFVVNGRPGVSATSRDRVLRAAAALGWQPSARARALSRNRTQAVGLVIRRDPELLSTDPFFPQFMAGIEIGLAAREYSLVLQVVGDEQSERAAYRRFARESRADGVFLTDLRIHDTRPEELRELGLTAVIVAPEGTEPGGDPTIGMNDDAGVRRAVHHLHSLGHQHIAHVMGTAGYVHTEARRRAWQGALEELGLPIGTVVTADFTGASGARATHELLDLPQPPTAIVYGNDLMAIAGISVAADRGLRVPDDLSVVGFDDIPLAPYTVPPLTTVRQNVVAWGTAAAQTLVALVEGKQPPPVDLPPVEFIVRGSTGRTSTRDTGSR</sequence>
<keyword evidence="1" id="KW-0805">Transcription regulation</keyword>
<proteinExistence type="predicted"/>
<evidence type="ECO:0000256" key="3">
    <source>
        <dbReference type="ARBA" id="ARBA00023163"/>
    </source>
</evidence>
<dbReference type="SUPFAM" id="SSF47413">
    <property type="entry name" value="lambda repressor-like DNA-binding domains"/>
    <property type="match status" value="1"/>
</dbReference>
<dbReference type="CDD" id="cd01392">
    <property type="entry name" value="HTH_LacI"/>
    <property type="match status" value="1"/>
</dbReference>
<evidence type="ECO:0000256" key="2">
    <source>
        <dbReference type="ARBA" id="ARBA00023125"/>
    </source>
</evidence>
<dbReference type="Pfam" id="PF00356">
    <property type="entry name" value="LacI"/>
    <property type="match status" value="1"/>
</dbReference>
<dbReference type="InterPro" id="IPR028082">
    <property type="entry name" value="Peripla_BP_I"/>
</dbReference>
<evidence type="ECO:0000313" key="6">
    <source>
        <dbReference type="EMBL" id="GAA1567413.1"/>
    </source>
</evidence>
<evidence type="ECO:0000259" key="5">
    <source>
        <dbReference type="PROSITE" id="PS50932"/>
    </source>
</evidence>
<dbReference type="SMART" id="SM00354">
    <property type="entry name" value="HTH_LACI"/>
    <property type="match status" value="1"/>
</dbReference>
<keyword evidence="7" id="KW-1185">Reference proteome</keyword>
<keyword evidence="3" id="KW-0804">Transcription</keyword>
<gene>
    <name evidence="6" type="ORF">GCM10009742_06460</name>
</gene>
<accession>A0ABN2D0B3</accession>
<comment type="caution">
    <text evidence="6">The sequence shown here is derived from an EMBL/GenBank/DDBJ whole genome shotgun (WGS) entry which is preliminary data.</text>
</comment>
<dbReference type="PANTHER" id="PTHR30146">
    <property type="entry name" value="LACI-RELATED TRANSCRIPTIONAL REPRESSOR"/>
    <property type="match status" value="1"/>
</dbReference>
<keyword evidence="2 6" id="KW-0238">DNA-binding</keyword>
<dbReference type="GO" id="GO:0003677">
    <property type="term" value="F:DNA binding"/>
    <property type="evidence" value="ECO:0007669"/>
    <property type="project" value="UniProtKB-KW"/>
</dbReference>
<dbReference type="InterPro" id="IPR010982">
    <property type="entry name" value="Lambda_DNA-bd_dom_sf"/>
</dbReference>
<dbReference type="CDD" id="cd06267">
    <property type="entry name" value="PBP1_LacI_sugar_binding-like"/>
    <property type="match status" value="1"/>
</dbReference>
<dbReference type="EMBL" id="BAAAND010000001">
    <property type="protein sequence ID" value="GAA1567413.1"/>
    <property type="molecule type" value="Genomic_DNA"/>
</dbReference>
<dbReference type="Gene3D" id="3.40.50.2300">
    <property type="match status" value="2"/>
</dbReference>
<evidence type="ECO:0000256" key="4">
    <source>
        <dbReference type="SAM" id="MobiDB-lite"/>
    </source>
</evidence>
<dbReference type="InterPro" id="IPR000843">
    <property type="entry name" value="HTH_LacI"/>
</dbReference>